<proteinExistence type="predicted"/>
<evidence type="ECO:0000313" key="2">
    <source>
        <dbReference type="EMBL" id="CRY68296.1"/>
    </source>
</evidence>
<comment type="caution">
    <text evidence="2">The sequence shown here is derived from an EMBL/GenBank/DDBJ whole genome shotgun (WGS) entry which is preliminary data.</text>
</comment>
<evidence type="ECO:0000313" key="3">
    <source>
        <dbReference type="Proteomes" id="UP000044625"/>
    </source>
</evidence>
<sequence>MLGGEDRQKSKASAPGMARHKPPRTGLRRLYCLPVLSVLSTLSLTSADALHQLFLCSISHESFPQTSQLASFASFKLRNSAVMASYINIRPDIT</sequence>
<dbReference type="EMBL" id="CWJL01000019">
    <property type="protein sequence ID" value="CRY68296.1"/>
    <property type="molecule type" value="Genomic_DNA"/>
</dbReference>
<name>A0ABM9TST0_9GAMM</name>
<evidence type="ECO:0000256" key="1">
    <source>
        <dbReference type="SAM" id="MobiDB-lite"/>
    </source>
</evidence>
<keyword evidence="3" id="KW-1185">Reference proteome</keyword>
<organism evidence="2 3">
    <name type="scientific">Yersinia pekkanenii</name>
    <dbReference type="NCBI Taxonomy" id="1288385"/>
    <lineage>
        <taxon>Bacteria</taxon>
        <taxon>Pseudomonadati</taxon>
        <taxon>Pseudomonadota</taxon>
        <taxon>Gammaproteobacteria</taxon>
        <taxon>Enterobacterales</taxon>
        <taxon>Yersiniaceae</taxon>
        <taxon>Yersinia</taxon>
    </lineage>
</organism>
<reference evidence="2 3" key="1">
    <citation type="submission" date="2015-03" db="EMBL/GenBank/DDBJ databases">
        <authorList>
            <consortium name="Pathogen Informatics"/>
            <person name="Murphy D."/>
        </authorList>
    </citation>
    <scope>NUCLEOTIDE SEQUENCE [LARGE SCALE GENOMIC DNA]</scope>
    <source>
        <strain evidence="3">type strain: CIP110230</strain>
    </source>
</reference>
<dbReference type="Proteomes" id="UP000044625">
    <property type="component" value="Unassembled WGS sequence"/>
</dbReference>
<feature type="region of interest" description="Disordered" evidence="1">
    <location>
        <begin position="1"/>
        <end position="24"/>
    </location>
</feature>
<accession>A0ABM9TST0</accession>
<protein>
    <submittedName>
        <fullName evidence="2">Yersinia protein of uncharacterized function (DUF3831)</fullName>
    </submittedName>
</protein>
<gene>
    <name evidence="2" type="ORF">ERS137968_03398</name>
</gene>